<name>A0ABC9G962_9POAL</name>
<dbReference type="GO" id="GO:0005634">
    <property type="term" value="C:nucleus"/>
    <property type="evidence" value="ECO:0007669"/>
    <property type="project" value="UniProtKB-SubCell"/>
</dbReference>
<dbReference type="Proteomes" id="UP001497457">
    <property type="component" value="Chromosome 8b"/>
</dbReference>
<dbReference type="SMART" id="SM00614">
    <property type="entry name" value="ZnF_BED"/>
    <property type="match status" value="1"/>
</dbReference>
<dbReference type="InterPro" id="IPR003656">
    <property type="entry name" value="Znf_BED"/>
</dbReference>
<evidence type="ECO:0000259" key="9">
    <source>
        <dbReference type="PROSITE" id="PS50808"/>
    </source>
</evidence>
<dbReference type="GO" id="GO:0003677">
    <property type="term" value="F:DNA binding"/>
    <property type="evidence" value="ECO:0007669"/>
    <property type="project" value="UniProtKB-KW"/>
</dbReference>
<dbReference type="InterPro" id="IPR012337">
    <property type="entry name" value="RNaseH-like_sf"/>
</dbReference>
<evidence type="ECO:0000256" key="3">
    <source>
        <dbReference type="ARBA" id="ARBA00022771"/>
    </source>
</evidence>
<organism evidence="10 11">
    <name type="scientific">Urochloa decumbens</name>
    <dbReference type="NCBI Taxonomy" id="240449"/>
    <lineage>
        <taxon>Eukaryota</taxon>
        <taxon>Viridiplantae</taxon>
        <taxon>Streptophyta</taxon>
        <taxon>Embryophyta</taxon>
        <taxon>Tracheophyta</taxon>
        <taxon>Spermatophyta</taxon>
        <taxon>Magnoliopsida</taxon>
        <taxon>Liliopsida</taxon>
        <taxon>Poales</taxon>
        <taxon>Poaceae</taxon>
        <taxon>PACMAD clade</taxon>
        <taxon>Panicoideae</taxon>
        <taxon>Panicodae</taxon>
        <taxon>Paniceae</taxon>
        <taxon>Melinidinae</taxon>
        <taxon>Urochloa</taxon>
    </lineage>
</organism>
<dbReference type="GO" id="GO:0008270">
    <property type="term" value="F:zinc ion binding"/>
    <property type="evidence" value="ECO:0007669"/>
    <property type="project" value="UniProtKB-KW"/>
</dbReference>
<keyword evidence="5" id="KW-0238">DNA-binding</keyword>
<evidence type="ECO:0000256" key="4">
    <source>
        <dbReference type="ARBA" id="ARBA00022833"/>
    </source>
</evidence>
<evidence type="ECO:0000313" key="11">
    <source>
        <dbReference type="Proteomes" id="UP001497457"/>
    </source>
</evidence>
<gene>
    <name evidence="10" type="ORF">URODEC1_LOCUS112852</name>
</gene>
<evidence type="ECO:0000256" key="6">
    <source>
        <dbReference type="ARBA" id="ARBA00023242"/>
    </source>
</evidence>
<feature type="compositionally biased region" description="Polar residues" evidence="8">
    <location>
        <begin position="9"/>
        <end position="22"/>
    </location>
</feature>
<feature type="domain" description="BED-type" evidence="9">
    <location>
        <begin position="26"/>
        <end position="86"/>
    </location>
</feature>
<dbReference type="SUPFAM" id="SSF53098">
    <property type="entry name" value="Ribonuclease H-like"/>
    <property type="match status" value="1"/>
</dbReference>
<feature type="region of interest" description="Disordered" evidence="8">
    <location>
        <begin position="1"/>
        <end position="23"/>
    </location>
</feature>
<feature type="compositionally biased region" description="Polar residues" evidence="8">
    <location>
        <begin position="85"/>
        <end position="99"/>
    </location>
</feature>
<evidence type="ECO:0000313" key="10">
    <source>
        <dbReference type="EMBL" id="CAL5088507.1"/>
    </source>
</evidence>
<evidence type="ECO:0000256" key="5">
    <source>
        <dbReference type="ARBA" id="ARBA00023125"/>
    </source>
</evidence>
<keyword evidence="11" id="KW-1185">Reference proteome</keyword>
<keyword evidence="4" id="KW-0862">Zinc</keyword>
<accession>A0ABC9G962</accession>
<dbReference type="InterPro" id="IPR053031">
    <property type="entry name" value="Cuticle_assoc_protein"/>
</dbReference>
<feature type="region of interest" description="Disordered" evidence="8">
    <location>
        <begin position="75"/>
        <end position="108"/>
    </location>
</feature>
<reference evidence="11" key="1">
    <citation type="submission" date="2024-06" db="EMBL/GenBank/DDBJ databases">
        <authorList>
            <person name="Ryan C."/>
        </authorList>
    </citation>
    <scope>NUCLEOTIDE SEQUENCE [LARGE SCALE GENOMIC DNA]</scope>
</reference>
<dbReference type="PROSITE" id="PS50808">
    <property type="entry name" value="ZF_BED"/>
    <property type="match status" value="1"/>
</dbReference>
<keyword evidence="6" id="KW-0539">Nucleus</keyword>
<dbReference type="PANTHER" id="PTHR34396:SF32">
    <property type="entry name" value="OS09G0382120 PROTEIN"/>
    <property type="match status" value="1"/>
</dbReference>
<protein>
    <recommendedName>
        <fullName evidence="9">BED-type domain-containing protein</fullName>
    </recommendedName>
</protein>
<dbReference type="PANTHER" id="PTHR34396">
    <property type="entry name" value="OS03G0264950 PROTEIN-RELATED"/>
    <property type="match status" value="1"/>
</dbReference>
<sequence>MMTVKQEESTGNIPSPLFSGTKSNKRLTSKVWDDFIPTFINGKVAQAKCMHCHQVFNCNATTGTNGLRNHQAKCSPGIHKRPRLQESTSLPSTQQNRAVASSDPKQKKLPILLSSHKKGLDTVDAMPEQDLALLDTHLNTDRKNMDVDQNRLDEELATGKQNNLALSFISTDKNKKNQGVDQNISHEELVRVLAMHGHATRMVEQDDFGKLVAHLNPVVKCIYVALRSTASILVLDCSLEWERQQKIIAFCAVDPSCSAEELSHTILRTIEEWGLDDKVFSIILDDAFVDDSVASNVKAGLQKRNKVAAKQSLFVARYATHVLDEVIQVGLHELDTVMEKSAKCSRYKMNPTPSLAHYPNCRYAPSVDNWRKAQKICDYLQEFHRDKDLMHKFPSPDNLFDKVWNVKEKVLRNSDIDRFKPVWEVIQRNKEEEGLFFMRKNMEKKFNSAYTVDDDIDDYIGEVHDTLLNLYGEYFNQVQEPDCTSWSKISMGKFIGRDILHELYIHTKYPYRQRPQTELDHYLQEARRATGESSVLQWWKEHSMTYPTIGQMARDILALPCSTDTDIKAATRIARLVMGESGNTSRVQILVCIQDWLTPAGTTGVESTLCNHPS</sequence>
<dbReference type="EMBL" id="OZ075118">
    <property type="protein sequence ID" value="CAL5088507.1"/>
    <property type="molecule type" value="Genomic_DNA"/>
</dbReference>
<evidence type="ECO:0000256" key="1">
    <source>
        <dbReference type="ARBA" id="ARBA00004123"/>
    </source>
</evidence>
<keyword evidence="2" id="KW-0479">Metal-binding</keyword>
<keyword evidence="3 7" id="KW-0863">Zinc-finger</keyword>
<dbReference type="AlphaFoldDB" id="A0ABC9G962"/>
<dbReference type="Pfam" id="PF05699">
    <property type="entry name" value="Dimer_Tnp_hAT"/>
    <property type="match status" value="1"/>
</dbReference>
<comment type="subcellular location">
    <subcellularLocation>
        <location evidence="1">Nucleus</location>
    </subcellularLocation>
</comment>
<dbReference type="InterPro" id="IPR008906">
    <property type="entry name" value="HATC_C_dom"/>
</dbReference>
<proteinExistence type="predicted"/>
<evidence type="ECO:0000256" key="2">
    <source>
        <dbReference type="ARBA" id="ARBA00022723"/>
    </source>
</evidence>
<reference evidence="10 11" key="2">
    <citation type="submission" date="2024-10" db="EMBL/GenBank/DDBJ databases">
        <authorList>
            <person name="Ryan C."/>
        </authorList>
    </citation>
    <scope>NUCLEOTIDE SEQUENCE [LARGE SCALE GENOMIC DNA]</scope>
</reference>
<evidence type="ECO:0000256" key="7">
    <source>
        <dbReference type="PROSITE-ProRule" id="PRU00027"/>
    </source>
</evidence>
<evidence type="ECO:0000256" key="8">
    <source>
        <dbReference type="SAM" id="MobiDB-lite"/>
    </source>
</evidence>